<feature type="domain" description="Glycosyltransferase 2-like" evidence="3">
    <location>
        <begin position="2"/>
        <end position="162"/>
    </location>
</feature>
<dbReference type="InterPro" id="IPR001173">
    <property type="entry name" value="Glyco_trans_2-like"/>
</dbReference>
<keyword evidence="2" id="KW-0812">Transmembrane</keyword>
<keyword evidence="2" id="KW-1133">Transmembrane helix</keyword>
<evidence type="ECO:0000313" key="5">
    <source>
        <dbReference type="Proteomes" id="UP000070572"/>
    </source>
</evidence>
<dbReference type="PANTHER" id="PTHR48090:SF8">
    <property type="entry name" value="GLYCOSYLTRANSFERASE CSBB-RELATED"/>
    <property type="match status" value="1"/>
</dbReference>
<dbReference type="SUPFAM" id="SSF53448">
    <property type="entry name" value="Nucleotide-diphospho-sugar transferases"/>
    <property type="match status" value="1"/>
</dbReference>
<name>A0AB34WY04_9ACTO</name>
<proteinExistence type="inferred from homology"/>
<dbReference type="CDD" id="cd04187">
    <property type="entry name" value="DPM1_like_bac"/>
    <property type="match status" value="1"/>
</dbReference>
<dbReference type="EMBL" id="LSDN01000023">
    <property type="protein sequence ID" value="KXB79690.1"/>
    <property type="molecule type" value="Genomic_DNA"/>
</dbReference>
<keyword evidence="2" id="KW-0472">Membrane</keyword>
<dbReference type="InterPro" id="IPR029044">
    <property type="entry name" value="Nucleotide-diphossugar_trans"/>
</dbReference>
<dbReference type="AlphaFoldDB" id="A0AB34WY04"/>
<dbReference type="InterPro" id="IPR050256">
    <property type="entry name" value="Glycosyltransferase_2"/>
</dbReference>
<organism evidence="4 5">
    <name type="scientific">Varibaculum cambriense</name>
    <dbReference type="NCBI Taxonomy" id="184870"/>
    <lineage>
        <taxon>Bacteria</taxon>
        <taxon>Bacillati</taxon>
        <taxon>Actinomycetota</taxon>
        <taxon>Actinomycetes</taxon>
        <taxon>Actinomycetales</taxon>
        <taxon>Actinomycetaceae</taxon>
        <taxon>Varibaculum</taxon>
    </lineage>
</organism>
<dbReference type="PANTHER" id="PTHR48090">
    <property type="entry name" value="UNDECAPRENYL-PHOSPHATE 4-DEOXY-4-FORMAMIDO-L-ARABINOSE TRANSFERASE-RELATED"/>
    <property type="match status" value="1"/>
</dbReference>
<dbReference type="Gene3D" id="3.90.550.10">
    <property type="entry name" value="Spore Coat Polysaccharide Biosynthesis Protein SpsA, Chain A"/>
    <property type="match status" value="1"/>
</dbReference>
<comment type="caution">
    <text evidence="4">The sequence shown here is derived from an EMBL/GenBank/DDBJ whole genome shotgun (WGS) entry which is preliminary data.</text>
</comment>
<sequence length="304" mass="33904">MVVPCYREEANLIDLHAAVEAALGHKLDWELVLVDDGSPDNTLQVAKDLAKQDRRVKVIGFSRNFGKEAAMLAGLEYSSGQRVVIMDGDLQHPPSLIPEMLKKMDEEDADQVIARRDRTGDPAVRTGLSRLYYRFVNSMMDVKLADGAGDFRVLSRRAVRAILSMPEAQRFSKGLFSWIGFPTAEITYQNVQREGGESSWSTRKLFNYAIDSVLSFNSRPLRAVIWLGGGVFTLGLLYFIYLFVSWLINGVSAPGYITTIAAIIAFGGVQLISIGIIGEYVGRIYTEVKCRPHYIVAIEENICR</sequence>
<dbReference type="GO" id="GO:0005886">
    <property type="term" value="C:plasma membrane"/>
    <property type="evidence" value="ECO:0007669"/>
    <property type="project" value="TreeGrafter"/>
</dbReference>
<evidence type="ECO:0000256" key="2">
    <source>
        <dbReference type="SAM" id="Phobius"/>
    </source>
</evidence>
<dbReference type="Pfam" id="PF00535">
    <property type="entry name" value="Glycos_transf_2"/>
    <property type="match status" value="1"/>
</dbReference>
<reference evidence="4 5" key="1">
    <citation type="submission" date="2016-01" db="EMBL/GenBank/DDBJ databases">
        <authorList>
            <person name="Mitreva M."/>
            <person name="Pepin K.H."/>
            <person name="Mihindukulasuriya K.A."/>
            <person name="Fulton R."/>
            <person name="Fronick C."/>
            <person name="O'Laughlin M."/>
            <person name="Miner T."/>
            <person name="Herter B."/>
            <person name="Rosa B.A."/>
            <person name="Cordes M."/>
            <person name="Tomlinson C."/>
            <person name="Wollam A."/>
            <person name="Palsikar V.B."/>
            <person name="Mardis E.R."/>
            <person name="Wilson R.K."/>
        </authorList>
    </citation>
    <scope>NUCLEOTIDE SEQUENCE [LARGE SCALE GENOMIC DNA]</scope>
    <source>
        <strain evidence="4 5">DNF00696</strain>
    </source>
</reference>
<gene>
    <name evidence="4" type="ORF">HMPREF1862_01727</name>
</gene>
<dbReference type="Proteomes" id="UP000070572">
    <property type="component" value="Unassembled WGS sequence"/>
</dbReference>
<feature type="transmembrane region" description="Helical" evidence="2">
    <location>
        <begin position="256"/>
        <end position="281"/>
    </location>
</feature>
<protein>
    <submittedName>
        <fullName evidence="4">Glycosyltransferase, group 2 family protein</fullName>
    </submittedName>
</protein>
<evidence type="ECO:0000313" key="4">
    <source>
        <dbReference type="EMBL" id="KXB79690.1"/>
    </source>
</evidence>
<accession>A0AB34WY04</accession>
<evidence type="ECO:0000259" key="3">
    <source>
        <dbReference type="Pfam" id="PF00535"/>
    </source>
</evidence>
<evidence type="ECO:0000256" key="1">
    <source>
        <dbReference type="ARBA" id="ARBA00006739"/>
    </source>
</evidence>
<comment type="similarity">
    <text evidence="1">Belongs to the glycosyltransferase 2 family.</text>
</comment>
<feature type="transmembrane region" description="Helical" evidence="2">
    <location>
        <begin position="224"/>
        <end position="244"/>
    </location>
</feature>